<dbReference type="AlphaFoldDB" id="A0A430QRN4"/>
<evidence type="ECO:0000256" key="4">
    <source>
        <dbReference type="SAM" id="SignalP"/>
    </source>
</evidence>
<dbReference type="STRING" id="6184.A0A430QRN4"/>
<feature type="compositionally biased region" description="Basic and acidic residues" evidence="3">
    <location>
        <begin position="139"/>
        <end position="148"/>
    </location>
</feature>
<feature type="domain" description="Pellino FHA" evidence="5">
    <location>
        <begin position="14"/>
        <end position="319"/>
    </location>
</feature>
<dbReference type="PANTHER" id="PTHR12098">
    <property type="entry name" value="E3 UBIQUITIN-PROTEIN LIGASE PELLINO-RELATED"/>
    <property type="match status" value="1"/>
</dbReference>
<dbReference type="InterPro" id="IPR048335">
    <property type="entry name" value="Pellino_RING"/>
</dbReference>
<keyword evidence="2" id="KW-0597">Phosphoprotein</keyword>
<dbReference type="InterPro" id="IPR006800">
    <property type="entry name" value="Pellino_fam"/>
</dbReference>
<dbReference type="InterPro" id="IPR048334">
    <property type="entry name" value="Pellino_FHA"/>
</dbReference>
<accession>A0A430QRN4</accession>
<dbReference type="PANTHER" id="PTHR12098:SF2">
    <property type="entry name" value="PROTEIN PELLINO"/>
    <property type="match status" value="1"/>
</dbReference>
<feature type="compositionally biased region" description="Low complexity" evidence="3">
    <location>
        <begin position="533"/>
        <end position="576"/>
    </location>
</feature>
<comment type="similarity">
    <text evidence="1">Belongs to the pellino family.</text>
</comment>
<evidence type="ECO:0000259" key="5">
    <source>
        <dbReference type="Pfam" id="PF04710"/>
    </source>
</evidence>
<keyword evidence="8" id="KW-1185">Reference proteome</keyword>
<feature type="signal peptide" evidence="4">
    <location>
        <begin position="1"/>
        <end position="27"/>
    </location>
</feature>
<sequence length="666" mass="75251">HYYQRNLDFVLLNFSILFIFSLNGALAESGNTARHTSKISLFKRREANGVRPGPVNKVPKARNSVAVTNRNTPAISFTLSRNVTVVVEYVPDPKVDMFQIGRSTDNHIDFVVSEPKPSVSQNDQRHVNHNINNNNNNKQCKDNSKDPNRGNYESAVSRFACRIHIDRDPPYTARLYAAGFDASNNIFLGERAIKWKCDNSMDGLTTNGVMMLRIPPAKIIEQTNEASDLFIIVSINFHSEYFLLSNLYFIFHYSSNIRSQWREVSVCGSVYEMRSNRCVPTNLVKEDNILTDMTIIDLCGVTLLWRSRSGLKYTACPEDLMKMINGLNQAHIQCPVLYRTLKLPLLPQSTHFSPHSDVVNMENNNGTLNNDNALSKLESDQISPDQMPYVYVSCGHVHGWHNWRAVGDVNSRRTCPLCLQASLFIPLRMGIESAFYVDRSLATHCFNPCGHIASENTVRYWCSLQLLNRYNFELHARCPFCLTQIHSKPVKLLFQSDLSEEEFLELIKEQLYVRTLNMEKYETLSRSIHKINNRSSKINSSQSHSISNNNSNNNSNQESVHSSSSSPPHPHLTSSSYNHDDRLHSSSCSSSDEVLLSSTSSLSQIISSSPTTSYLLNNIHSSNNPCRSAAVVVASQENSNSLRLNENHSINHDNLNVPHSNYTPCL</sequence>
<reference evidence="7 8" key="1">
    <citation type="journal article" date="2019" name="PLoS Pathog.">
        <title>Genome sequence of the bovine parasite Schistosoma bovis Tanzania.</title>
        <authorList>
            <person name="Oey H."/>
            <person name="Zakrzewski M."/>
            <person name="Gobert G."/>
            <person name="Gravermann K."/>
            <person name="Stoye J."/>
            <person name="Jones M."/>
            <person name="Mcmanus D."/>
            <person name="Krause L."/>
        </authorList>
    </citation>
    <scope>NUCLEOTIDE SEQUENCE [LARGE SCALE GENOMIC DNA]</scope>
    <source>
        <strain evidence="7 8">TAN1997</strain>
    </source>
</reference>
<comment type="caution">
    <text evidence="7">The sequence shown here is derived from an EMBL/GenBank/DDBJ whole genome shotgun (WGS) entry which is preliminary data.</text>
</comment>
<keyword evidence="4" id="KW-0732">Signal</keyword>
<dbReference type="Pfam" id="PF20723">
    <property type="entry name" value="Pellino_RING"/>
    <property type="match status" value="1"/>
</dbReference>
<dbReference type="EMBL" id="QMKO01001447">
    <property type="protein sequence ID" value="RTG90360.1"/>
    <property type="molecule type" value="Genomic_DNA"/>
</dbReference>
<organism evidence="7 8">
    <name type="scientific">Schistosoma bovis</name>
    <name type="common">Blood fluke</name>
    <dbReference type="NCBI Taxonomy" id="6184"/>
    <lineage>
        <taxon>Eukaryota</taxon>
        <taxon>Metazoa</taxon>
        <taxon>Spiralia</taxon>
        <taxon>Lophotrochozoa</taxon>
        <taxon>Platyhelminthes</taxon>
        <taxon>Trematoda</taxon>
        <taxon>Digenea</taxon>
        <taxon>Strigeidida</taxon>
        <taxon>Schistosomatoidea</taxon>
        <taxon>Schistosomatidae</taxon>
        <taxon>Schistosoma</taxon>
    </lineage>
</organism>
<name>A0A430QRN4_SCHBO</name>
<evidence type="ECO:0000313" key="7">
    <source>
        <dbReference type="EMBL" id="RTG90360.1"/>
    </source>
</evidence>
<dbReference type="Pfam" id="PF04710">
    <property type="entry name" value="Pellino_FHA"/>
    <property type="match status" value="1"/>
</dbReference>
<feature type="chain" id="PRO_5019132168" evidence="4">
    <location>
        <begin position="28"/>
        <end position="666"/>
    </location>
</feature>
<evidence type="ECO:0000256" key="3">
    <source>
        <dbReference type="SAM" id="MobiDB-lite"/>
    </source>
</evidence>
<evidence type="ECO:0000256" key="2">
    <source>
        <dbReference type="ARBA" id="ARBA00022553"/>
    </source>
</evidence>
<proteinExistence type="inferred from homology"/>
<dbReference type="GO" id="GO:0061630">
    <property type="term" value="F:ubiquitin protein ligase activity"/>
    <property type="evidence" value="ECO:0007669"/>
    <property type="project" value="InterPro"/>
</dbReference>
<feature type="domain" description="Pellino RING" evidence="6">
    <location>
        <begin position="378"/>
        <end position="498"/>
    </location>
</feature>
<feature type="region of interest" description="Disordered" evidence="3">
    <location>
        <begin position="533"/>
        <end position="585"/>
    </location>
</feature>
<evidence type="ECO:0000256" key="1">
    <source>
        <dbReference type="ARBA" id="ARBA00005639"/>
    </source>
</evidence>
<dbReference type="GO" id="GO:0008592">
    <property type="term" value="P:regulation of Toll signaling pathway"/>
    <property type="evidence" value="ECO:0007669"/>
    <property type="project" value="InterPro"/>
</dbReference>
<evidence type="ECO:0000259" key="6">
    <source>
        <dbReference type="Pfam" id="PF20723"/>
    </source>
</evidence>
<dbReference type="GO" id="GO:0000209">
    <property type="term" value="P:protein polyubiquitination"/>
    <property type="evidence" value="ECO:0007669"/>
    <property type="project" value="InterPro"/>
</dbReference>
<evidence type="ECO:0000313" key="8">
    <source>
        <dbReference type="Proteomes" id="UP000290809"/>
    </source>
</evidence>
<dbReference type="Proteomes" id="UP000290809">
    <property type="component" value="Unassembled WGS sequence"/>
</dbReference>
<protein>
    <submittedName>
        <fullName evidence="7">Pellino</fullName>
    </submittedName>
</protein>
<gene>
    <name evidence="7" type="ORF">DC041_0006819</name>
</gene>
<feature type="non-terminal residue" evidence="7">
    <location>
        <position position="1"/>
    </location>
</feature>
<feature type="region of interest" description="Disordered" evidence="3">
    <location>
        <begin position="115"/>
        <end position="151"/>
    </location>
</feature>